<protein>
    <submittedName>
        <fullName evidence="2">Acetyltransferase, RimL family</fullName>
    </submittedName>
</protein>
<sequence>MPGPVFLRGESVTLHPQGEDDVQFLQRLINHPDVWPSLTSVEPLTEADEREWIEDTDGDSVDLLVCADGERVGTMGLNRFNETWGVAELGYMIDPEAQGNGYATDAARRLVRYGFEDRRLHKVAARVFETNPASQRVLEKIGFRREGVMREQAYVRGERLDVLRYGLLAEEFEA</sequence>
<dbReference type="PROSITE" id="PS51186">
    <property type="entry name" value="GNAT"/>
    <property type="match status" value="1"/>
</dbReference>
<dbReference type="GeneID" id="68853326"/>
<keyword evidence="2" id="KW-0808">Transferase</keyword>
<dbReference type="Pfam" id="PF13302">
    <property type="entry name" value="Acetyltransf_3"/>
    <property type="match status" value="1"/>
</dbReference>
<dbReference type="InterPro" id="IPR016181">
    <property type="entry name" value="Acyl_CoA_acyltransferase"/>
</dbReference>
<organism evidence="2 3">
    <name type="scientific">Halapricum desulfuricans</name>
    <dbReference type="NCBI Taxonomy" id="2841257"/>
    <lineage>
        <taxon>Archaea</taxon>
        <taxon>Methanobacteriati</taxon>
        <taxon>Methanobacteriota</taxon>
        <taxon>Stenosarchaea group</taxon>
        <taxon>Halobacteria</taxon>
        <taxon>Halobacteriales</taxon>
        <taxon>Haloarculaceae</taxon>
        <taxon>Halapricum</taxon>
    </lineage>
</organism>
<dbReference type="EMBL" id="CP064788">
    <property type="protein sequence ID" value="QSG10107.1"/>
    <property type="molecule type" value="Genomic_DNA"/>
</dbReference>
<name>A0A897NBQ6_9EURY</name>
<evidence type="ECO:0000259" key="1">
    <source>
        <dbReference type="PROSITE" id="PS51186"/>
    </source>
</evidence>
<dbReference type="InterPro" id="IPR000182">
    <property type="entry name" value="GNAT_dom"/>
</dbReference>
<dbReference type="AlphaFoldDB" id="A0A897NBQ6"/>
<dbReference type="InterPro" id="IPR051908">
    <property type="entry name" value="Ribosomal_N-acetyltransferase"/>
</dbReference>
<dbReference type="KEGG" id="hds:HSR122_2733"/>
<gene>
    <name evidence="2" type="primary">rimL3</name>
    <name evidence="2" type="ORF">HSR122_2733</name>
</gene>
<dbReference type="GO" id="GO:0008999">
    <property type="term" value="F:protein-N-terminal-alanine acetyltransferase activity"/>
    <property type="evidence" value="ECO:0007669"/>
    <property type="project" value="TreeGrafter"/>
</dbReference>
<feature type="domain" description="N-acetyltransferase" evidence="1">
    <location>
        <begin position="12"/>
        <end position="170"/>
    </location>
</feature>
<reference evidence="2 3" key="1">
    <citation type="submission" date="2020-11" db="EMBL/GenBank/DDBJ databases">
        <title>Carbohydrate-dependent, anaerobic sulfur respiration: A novel catabolism in halophilic archaea.</title>
        <authorList>
            <person name="Sorokin D.Y."/>
            <person name="Messina E."/>
            <person name="Smedile F."/>
            <person name="La Cono V."/>
            <person name="Hallsworth J.E."/>
            <person name="Yakimov M.M."/>
        </authorList>
    </citation>
    <scope>NUCLEOTIDE SEQUENCE [LARGE SCALE GENOMIC DNA]</scope>
    <source>
        <strain evidence="2 3">HSR12-2</strain>
    </source>
</reference>
<keyword evidence="3" id="KW-1185">Reference proteome</keyword>
<dbReference type="Proteomes" id="UP000662973">
    <property type="component" value="Chromosome"/>
</dbReference>
<dbReference type="PANTHER" id="PTHR43441">
    <property type="entry name" value="RIBOSOMAL-PROTEIN-SERINE ACETYLTRANSFERASE"/>
    <property type="match status" value="1"/>
</dbReference>
<evidence type="ECO:0000313" key="2">
    <source>
        <dbReference type="EMBL" id="QSG10107.1"/>
    </source>
</evidence>
<accession>A0A897NBQ6</accession>
<dbReference type="CDD" id="cd04301">
    <property type="entry name" value="NAT_SF"/>
    <property type="match status" value="1"/>
</dbReference>
<dbReference type="PANTHER" id="PTHR43441:SF10">
    <property type="entry name" value="ACETYLTRANSFERASE"/>
    <property type="match status" value="1"/>
</dbReference>
<dbReference type="Gene3D" id="3.40.630.30">
    <property type="match status" value="1"/>
</dbReference>
<dbReference type="GO" id="GO:1990189">
    <property type="term" value="F:protein N-terminal-serine acetyltransferase activity"/>
    <property type="evidence" value="ECO:0007669"/>
    <property type="project" value="TreeGrafter"/>
</dbReference>
<evidence type="ECO:0000313" key="3">
    <source>
        <dbReference type="Proteomes" id="UP000662973"/>
    </source>
</evidence>
<dbReference type="RefSeq" id="WP_229110261.1">
    <property type="nucleotide sequence ID" value="NZ_CP064788.1"/>
</dbReference>
<dbReference type="SUPFAM" id="SSF55729">
    <property type="entry name" value="Acyl-CoA N-acyltransferases (Nat)"/>
    <property type="match status" value="1"/>
</dbReference>
<proteinExistence type="predicted"/>
<dbReference type="GO" id="GO:0005737">
    <property type="term" value="C:cytoplasm"/>
    <property type="evidence" value="ECO:0007669"/>
    <property type="project" value="TreeGrafter"/>
</dbReference>